<feature type="domain" description="AP2/ERF" evidence="7">
    <location>
        <begin position="191"/>
        <end position="248"/>
    </location>
</feature>
<dbReference type="PANTHER" id="PTHR31194">
    <property type="entry name" value="SHN SHINE , DNA BINDING / TRANSCRIPTION FACTOR"/>
    <property type="match status" value="1"/>
</dbReference>
<dbReference type="PRINTS" id="PR00367">
    <property type="entry name" value="ETHRSPELEMNT"/>
</dbReference>
<dbReference type="CDD" id="cd00018">
    <property type="entry name" value="AP2"/>
    <property type="match status" value="1"/>
</dbReference>
<feature type="region of interest" description="Disordered" evidence="6">
    <location>
        <begin position="112"/>
        <end position="193"/>
    </location>
</feature>
<comment type="caution">
    <text evidence="8">The sequence shown here is derived from an EMBL/GenBank/DDBJ whole genome shotgun (WGS) entry which is preliminary data.</text>
</comment>
<gene>
    <name evidence="8" type="ORF">CYMTET_20663</name>
</gene>
<sequence length="423" mass="44911">MRAGASLDVSFREGTARIHSEPLPPPQATDILKMEELDPADSMWHGIDGMELGDDDYNFINGDNKQNVGFPLPAYATRPSASGSHDSDCVPHFGFSESPSALGSSKLSQDAFDPLGVVPPPSFARDALPAKKEKGSKGQCQGSAKTPGGPKGKRGQAAGTKQEFQQNGSLVGVTTGVPNVPAKTKKGCSSNYRGVRQRPWGSWAAEIRDPNRGTRLWLGTFNTAEEAARAYDAAARAIRGPNARCNFPPSDNDVVAQIPIGASAPTADKGKASAVSSQVQNVPSALVQGSQGHTSADAHLSSSSSPPIEAAPRPDSEARESQMLQLPERDRSDSFEYGNSYGSYTDSIGVALMEGQCSKSPPTANHFDRVEVPTCTIEQPPHMMLLGDDEDDCMMNLSPSSAGMWSSFDDHETLGTQAQMPVY</sequence>
<keyword evidence="2" id="KW-0805">Transcription regulation</keyword>
<dbReference type="InterPro" id="IPR036955">
    <property type="entry name" value="AP2/ERF_dom_sf"/>
</dbReference>
<keyword evidence="9" id="KW-1185">Reference proteome</keyword>
<protein>
    <recommendedName>
        <fullName evidence="7">AP2/ERF domain-containing protein</fullName>
    </recommendedName>
</protein>
<evidence type="ECO:0000256" key="6">
    <source>
        <dbReference type="SAM" id="MobiDB-lite"/>
    </source>
</evidence>
<dbReference type="PROSITE" id="PS51032">
    <property type="entry name" value="AP2_ERF"/>
    <property type="match status" value="1"/>
</dbReference>
<keyword evidence="5" id="KW-0539">Nucleus</keyword>
<name>A0AAE0L3Z6_9CHLO</name>
<evidence type="ECO:0000256" key="4">
    <source>
        <dbReference type="ARBA" id="ARBA00023163"/>
    </source>
</evidence>
<dbReference type="Proteomes" id="UP001190700">
    <property type="component" value="Unassembled WGS sequence"/>
</dbReference>
<keyword evidence="3" id="KW-0238">DNA-binding</keyword>
<evidence type="ECO:0000313" key="9">
    <source>
        <dbReference type="Proteomes" id="UP001190700"/>
    </source>
</evidence>
<evidence type="ECO:0000259" key="7">
    <source>
        <dbReference type="PROSITE" id="PS51032"/>
    </source>
</evidence>
<dbReference type="GO" id="GO:0003700">
    <property type="term" value="F:DNA-binding transcription factor activity"/>
    <property type="evidence" value="ECO:0007669"/>
    <property type="project" value="InterPro"/>
</dbReference>
<evidence type="ECO:0000256" key="2">
    <source>
        <dbReference type="ARBA" id="ARBA00023015"/>
    </source>
</evidence>
<dbReference type="InterPro" id="IPR050913">
    <property type="entry name" value="AP2/ERF_ERF"/>
</dbReference>
<evidence type="ECO:0000256" key="5">
    <source>
        <dbReference type="ARBA" id="ARBA00023242"/>
    </source>
</evidence>
<dbReference type="SUPFAM" id="SSF54171">
    <property type="entry name" value="DNA-binding domain"/>
    <property type="match status" value="1"/>
</dbReference>
<dbReference type="GO" id="GO:0005634">
    <property type="term" value="C:nucleus"/>
    <property type="evidence" value="ECO:0007669"/>
    <property type="project" value="UniProtKB-SubCell"/>
</dbReference>
<dbReference type="InterPro" id="IPR016177">
    <property type="entry name" value="DNA-bd_dom_sf"/>
</dbReference>
<dbReference type="AlphaFoldDB" id="A0AAE0L3Z6"/>
<reference evidence="8 9" key="1">
    <citation type="journal article" date="2015" name="Genome Biol. Evol.">
        <title>Comparative Genomics of a Bacterivorous Green Alga Reveals Evolutionary Causalities and Consequences of Phago-Mixotrophic Mode of Nutrition.</title>
        <authorList>
            <person name="Burns J.A."/>
            <person name="Paasch A."/>
            <person name="Narechania A."/>
            <person name="Kim E."/>
        </authorList>
    </citation>
    <scope>NUCLEOTIDE SEQUENCE [LARGE SCALE GENOMIC DNA]</scope>
    <source>
        <strain evidence="8 9">PLY_AMNH</strain>
    </source>
</reference>
<dbReference type="GO" id="GO:0003677">
    <property type="term" value="F:DNA binding"/>
    <property type="evidence" value="ECO:0007669"/>
    <property type="project" value="UniProtKB-KW"/>
</dbReference>
<evidence type="ECO:0000313" key="8">
    <source>
        <dbReference type="EMBL" id="KAK3270964.1"/>
    </source>
</evidence>
<organism evidence="8 9">
    <name type="scientific">Cymbomonas tetramitiformis</name>
    <dbReference type="NCBI Taxonomy" id="36881"/>
    <lineage>
        <taxon>Eukaryota</taxon>
        <taxon>Viridiplantae</taxon>
        <taxon>Chlorophyta</taxon>
        <taxon>Pyramimonadophyceae</taxon>
        <taxon>Pyramimonadales</taxon>
        <taxon>Pyramimonadaceae</taxon>
        <taxon>Cymbomonas</taxon>
    </lineage>
</organism>
<dbReference type="SMART" id="SM00380">
    <property type="entry name" value="AP2"/>
    <property type="match status" value="1"/>
</dbReference>
<dbReference type="FunFam" id="3.30.730.10:FF:000001">
    <property type="entry name" value="Ethylene-responsive transcription factor 2"/>
    <property type="match status" value="1"/>
</dbReference>
<keyword evidence="4" id="KW-0804">Transcription</keyword>
<feature type="region of interest" description="Disordered" evidence="6">
    <location>
        <begin position="286"/>
        <end position="338"/>
    </location>
</feature>
<comment type="subcellular location">
    <subcellularLocation>
        <location evidence="1">Nucleus</location>
    </subcellularLocation>
</comment>
<dbReference type="Gene3D" id="3.30.730.10">
    <property type="entry name" value="AP2/ERF domain"/>
    <property type="match status" value="1"/>
</dbReference>
<dbReference type="Pfam" id="PF00847">
    <property type="entry name" value="AP2"/>
    <property type="match status" value="1"/>
</dbReference>
<evidence type="ECO:0000256" key="1">
    <source>
        <dbReference type="ARBA" id="ARBA00004123"/>
    </source>
</evidence>
<feature type="compositionally biased region" description="Low complexity" evidence="6">
    <location>
        <begin position="295"/>
        <end position="311"/>
    </location>
</feature>
<dbReference type="EMBL" id="LGRX02010107">
    <property type="protein sequence ID" value="KAK3270964.1"/>
    <property type="molecule type" value="Genomic_DNA"/>
</dbReference>
<accession>A0AAE0L3Z6</accession>
<dbReference type="InterPro" id="IPR001471">
    <property type="entry name" value="AP2/ERF_dom"/>
</dbReference>
<evidence type="ECO:0000256" key="3">
    <source>
        <dbReference type="ARBA" id="ARBA00023125"/>
    </source>
</evidence>
<proteinExistence type="predicted"/>
<dbReference type="PANTHER" id="PTHR31194:SF189">
    <property type="entry name" value="AP2_ERF DOMAIN-CONTAINING PROTEIN"/>
    <property type="match status" value="1"/>
</dbReference>